<sequence length="402" mass="44592">MKKVTLAMLVIAPLTLINSSFVSAAQSNDTKQIIQKQPEHGISVSNAKREIALELSRQYIQILPTLQSDINRYNLTVNAEQVLQSSGVATKALHKSEQAIRSAKGLSTRSAQSSAFMRVENPNIVQFRLADASMLSDWQQGVLPLFAFEPAGNDKDWANIEAYDVDGNIQLLDVYQLPDRPVFVVELDKQQTVHEGLAVMREILAQNGDSAKPLKSVHLQRSASRTADKPISTTVINQISLQDDQEPWISGAAEVYAIVNGVNPSRDEPVLDIIEMPYLDYAEKEYYPNQVVIHWERYRWAAADMILMEHDDGTNYKELATALLSAAETILKSIPDPEVQGFAIVATITNGILKALPDAWFTNDDDFVDAYYTLQEGETYTNHSGSGGNARATFTPLVIDPR</sequence>
<dbReference type="EMBL" id="CP044399">
    <property type="protein sequence ID" value="QFI38781.1"/>
    <property type="molecule type" value="Genomic_DNA"/>
</dbReference>
<dbReference type="OrthoDB" id="6190837at2"/>
<accession>A0A5J6WNA8</accession>
<dbReference type="InterPro" id="IPR021452">
    <property type="entry name" value="DUF3103"/>
</dbReference>
<proteinExistence type="predicted"/>
<evidence type="ECO:0000313" key="3">
    <source>
        <dbReference type="Proteomes" id="UP000327424"/>
    </source>
</evidence>
<keyword evidence="3" id="KW-1185">Reference proteome</keyword>
<evidence type="ECO:0000313" key="2">
    <source>
        <dbReference type="EMBL" id="QFI38781.1"/>
    </source>
</evidence>
<feature type="chain" id="PRO_5023891304" evidence="1">
    <location>
        <begin position="25"/>
        <end position="402"/>
    </location>
</feature>
<dbReference type="Pfam" id="PF11301">
    <property type="entry name" value="DUF3103"/>
    <property type="match status" value="1"/>
</dbReference>
<reference evidence="2 3" key="1">
    <citation type="submission" date="2019-09" db="EMBL/GenBank/DDBJ databases">
        <title>Hybrid Assembly of the complete Genome of the Deep-Sea Bacterium Moritella marina from long Nanopore and Illumina reads.</title>
        <authorList>
            <person name="Magin S."/>
            <person name="Georgoulis A."/>
            <person name="Papadimitriou K."/>
            <person name="Iliakis G."/>
            <person name="Vorgias C.E."/>
        </authorList>
    </citation>
    <scope>NUCLEOTIDE SEQUENCE [LARGE SCALE GENOMIC DNA]</scope>
    <source>
        <strain evidence="2 3">MP-1</strain>
    </source>
</reference>
<dbReference type="RefSeq" id="WP_019439624.1">
    <property type="nucleotide sequence ID" value="NZ_ALOE01000002.1"/>
</dbReference>
<organism evidence="2 3">
    <name type="scientific">Moritella marina ATCC 15381</name>
    <dbReference type="NCBI Taxonomy" id="1202962"/>
    <lineage>
        <taxon>Bacteria</taxon>
        <taxon>Pseudomonadati</taxon>
        <taxon>Pseudomonadota</taxon>
        <taxon>Gammaproteobacteria</taxon>
        <taxon>Alteromonadales</taxon>
        <taxon>Moritellaceae</taxon>
        <taxon>Moritella</taxon>
    </lineage>
</organism>
<name>A0A5J6WNA8_MORMI</name>
<dbReference type="KEGG" id="mmaa:FR932_13440"/>
<feature type="signal peptide" evidence="1">
    <location>
        <begin position="1"/>
        <end position="24"/>
    </location>
</feature>
<dbReference type="AlphaFoldDB" id="A0A5J6WNA8"/>
<evidence type="ECO:0000256" key="1">
    <source>
        <dbReference type="SAM" id="SignalP"/>
    </source>
</evidence>
<keyword evidence="1" id="KW-0732">Signal</keyword>
<gene>
    <name evidence="2" type="ORF">FR932_13440</name>
</gene>
<protein>
    <submittedName>
        <fullName evidence="2">DUF3103 family protein</fullName>
    </submittedName>
</protein>
<dbReference type="Proteomes" id="UP000327424">
    <property type="component" value="Chromosome"/>
</dbReference>